<name>N0E288_9MICO</name>
<proteinExistence type="predicted"/>
<dbReference type="STRING" id="1193181.BN10_360027"/>
<keyword evidence="2" id="KW-1185">Reference proteome</keyword>
<dbReference type="AlphaFoldDB" id="N0E288"/>
<evidence type="ECO:0000313" key="1">
    <source>
        <dbReference type="EMBL" id="CCH69820.1"/>
    </source>
</evidence>
<reference evidence="1 2" key="1">
    <citation type="journal article" date="2013" name="ISME J.">
        <title>A metabolic model for members of the genus Tetrasphaera involved in enhanced biological phosphorus removal.</title>
        <authorList>
            <person name="Kristiansen R."/>
            <person name="Nguyen H.T.T."/>
            <person name="Saunders A.M."/>
            <person name="Nielsen J.L."/>
            <person name="Wimmer R."/>
            <person name="Le V.Q."/>
            <person name="McIlroy S.J."/>
            <person name="Petrovski S."/>
            <person name="Seviour R.J."/>
            <person name="Calteau A."/>
            <person name="Nielsen K.L."/>
            <person name="Nielsen P.H."/>
        </authorList>
    </citation>
    <scope>NUCLEOTIDE SEQUENCE [LARGE SCALE GENOMIC DNA]</scope>
    <source>
        <strain evidence="1 2">Lp2</strain>
    </source>
</reference>
<sequence length="88" mass="8993">MTSRHPLLGPSMTIDCARCPVQHTGCADCMVSAFLASPPVMAGETVLSLDADERAAVDAFARAGLVTRAAASSAVARHRDLPGGRATG</sequence>
<protein>
    <submittedName>
        <fullName evidence="1">Uncharacterized protein</fullName>
    </submittedName>
</protein>
<dbReference type="HOGENOM" id="CLU_2508268_0_0_11"/>
<comment type="caution">
    <text evidence="1">The sequence shown here is derived from an EMBL/GenBank/DDBJ whole genome shotgun (WGS) entry which is preliminary data.</text>
</comment>
<gene>
    <name evidence="1" type="ORF">BN10_360027</name>
</gene>
<dbReference type="Proteomes" id="UP000013167">
    <property type="component" value="Unassembled WGS sequence"/>
</dbReference>
<evidence type="ECO:0000313" key="2">
    <source>
        <dbReference type="Proteomes" id="UP000013167"/>
    </source>
</evidence>
<dbReference type="EMBL" id="CAIZ01000104">
    <property type="protein sequence ID" value="CCH69820.1"/>
    <property type="molecule type" value="Genomic_DNA"/>
</dbReference>
<dbReference type="RefSeq" id="WP_010849712.1">
    <property type="nucleotide sequence ID" value="NZ_HF570956.1"/>
</dbReference>
<organism evidence="1 2">
    <name type="scientific">Phycicoccus elongatus Lp2</name>
    <dbReference type="NCBI Taxonomy" id="1193181"/>
    <lineage>
        <taxon>Bacteria</taxon>
        <taxon>Bacillati</taxon>
        <taxon>Actinomycetota</taxon>
        <taxon>Actinomycetes</taxon>
        <taxon>Micrococcales</taxon>
        <taxon>Intrasporangiaceae</taxon>
        <taxon>Phycicoccus</taxon>
    </lineage>
</organism>
<accession>N0E288</accession>